<evidence type="ECO:0008006" key="4">
    <source>
        <dbReference type="Google" id="ProtNLM"/>
    </source>
</evidence>
<evidence type="ECO:0000313" key="2">
    <source>
        <dbReference type="EMBL" id="KLV05913.1"/>
    </source>
</evidence>
<proteinExistence type="predicted"/>
<dbReference type="InterPro" id="IPR010865">
    <property type="entry name" value="DUF1499"/>
</dbReference>
<dbReference type="OrthoDB" id="9793534at2"/>
<organism evidence="2 3">
    <name type="scientific">Photobacterium aquae</name>
    <dbReference type="NCBI Taxonomy" id="1195763"/>
    <lineage>
        <taxon>Bacteria</taxon>
        <taxon>Pseudomonadati</taxon>
        <taxon>Pseudomonadota</taxon>
        <taxon>Gammaproteobacteria</taxon>
        <taxon>Vibrionales</taxon>
        <taxon>Vibrionaceae</taxon>
        <taxon>Photobacterium</taxon>
    </lineage>
</organism>
<dbReference type="EMBL" id="LDOT01000012">
    <property type="protein sequence ID" value="KLV05913.1"/>
    <property type="molecule type" value="Genomic_DNA"/>
</dbReference>
<dbReference type="PANTHER" id="PTHR34801">
    <property type="entry name" value="EXPRESSED PROTEIN"/>
    <property type="match status" value="1"/>
</dbReference>
<dbReference type="PIRSF" id="PIRSF026426">
    <property type="entry name" value="DUF1499"/>
    <property type="match status" value="1"/>
</dbReference>
<dbReference type="STRING" id="1195763.ABT56_10330"/>
<dbReference type="AlphaFoldDB" id="A0A0J1H293"/>
<dbReference type="Pfam" id="PF07386">
    <property type="entry name" value="DUF1499"/>
    <property type="match status" value="1"/>
</dbReference>
<feature type="chain" id="PRO_5005252305" description="DUF1499 domain-containing protein" evidence="1">
    <location>
        <begin position="33"/>
        <end position="159"/>
    </location>
</feature>
<dbReference type="PATRIC" id="fig|1195763.3.peg.2163"/>
<accession>A0A0J1H293</accession>
<name>A0A0J1H293_9GAMM</name>
<evidence type="ECO:0000256" key="1">
    <source>
        <dbReference type="SAM" id="SignalP"/>
    </source>
</evidence>
<evidence type="ECO:0000313" key="3">
    <source>
        <dbReference type="Proteomes" id="UP000036097"/>
    </source>
</evidence>
<gene>
    <name evidence="2" type="ORF">ABT56_10330</name>
</gene>
<dbReference type="Proteomes" id="UP000036097">
    <property type="component" value="Unassembled WGS sequence"/>
</dbReference>
<keyword evidence="1" id="KW-0732">Signal</keyword>
<keyword evidence="3" id="KW-1185">Reference proteome</keyword>
<protein>
    <recommendedName>
        <fullName evidence="4">DUF1499 domain-containing protein</fullName>
    </recommendedName>
</protein>
<sequence>MNDRLTPLPFAKTLTLSAALLLVGCGSPPPDAGTTYKINLPCGDKPNCVSSLDTRDDYLLPPFQLSPKGLAHWPEIQHLALQLPGSKLAAASKDYFRLECTSTVFRFVDDFEVRKKGAELIVRSESRVGYSDFGVNRDRAELFRQLLNHHGFIAQEPQN</sequence>
<dbReference type="RefSeq" id="WP_047878776.1">
    <property type="nucleotide sequence ID" value="NZ_LDOT01000012.1"/>
</dbReference>
<comment type="caution">
    <text evidence="2">The sequence shown here is derived from an EMBL/GenBank/DDBJ whole genome shotgun (WGS) entry which is preliminary data.</text>
</comment>
<dbReference type="PROSITE" id="PS51257">
    <property type="entry name" value="PROKAR_LIPOPROTEIN"/>
    <property type="match status" value="1"/>
</dbReference>
<reference evidence="2 3" key="1">
    <citation type="submission" date="2015-05" db="EMBL/GenBank/DDBJ databases">
        <title>Photobacterium galathea sp. nov.</title>
        <authorList>
            <person name="Machado H."/>
            <person name="Gram L."/>
        </authorList>
    </citation>
    <scope>NUCLEOTIDE SEQUENCE [LARGE SCALE GENOMIC DNA]</scope>
    <source>
        <strain evidence="2 3">CGMCC 1.12159</strain>
    </source>
</reference>
<dbReference type="PANTHER" id="PTHR34801:SF6">
    <property type="entry name" value="SLL1620 PROTEIN"/>
    <property type="match status" value="1"/>
</dbReference>
<feature type="signal peptide" evidence="1">
    <location>
        <begin position="1"/>
        <end position="32"/>
    </location>
</feature>